<evidence type="ECO:0000256" key="6">
    <source>
        <dbReference type="ARBA" id="ARBA00066616"/>
    </source>
</evidence>
<keyword evidence="11" id="KW-1185">Reference proteome</keyword>
<dbReference type="AlphaFoldDB" id="A0A9J7AWV3"/>
<dbReference type="EMBL" id="CP102480">
    <property type="protein sequence ID" value="UUX51274.1"/>
    <property type="molecule type" value="Genomic_DNA"/>
</dbReference>
<dbReference type="FunFam" id="3.30.300.30:FF:000008">
    <property type="entry name" value="2,3-dihydroxybenzoate-AMP ligase"/>
    <property type="match status" value="1"/>
</dbReference>
<evidence type="ECO:0000256" key="7">
    <source>
        <dbReference type="ARBA" id="ARBA00067668"/>
    </source>
</evidence>
<dbReference type="SUPFAM" id="SSF56801">
    <property type="entry name" value="Acetyl-CoA synthetase-like"/>
    <property type="match status" value="1"/>
</dbReference>
<dbReference type="Proteomes" id="UP001060336">
    <property type="component" value="Chromosome"/>
</dbReference>
<protein>
    <recommendedName>
        <fullName evidence="7">3-methylmercaptopropionyl-CoA ligase</fullName>
        <ecNumber evidence="6">6.2.1.44</ecNumber>
    </recommendedName>
</protein>
<dbReference type="GO" id="GO:0006631">
    <property type="term" value="P:fatty acid metabolic process"/>
    <property type="evidence" value="ECO:0007669"/>
    <property type="project" value="UniProtKB-KW"/>
</dbReference>
<dbReference type="InterPro" id="IPR000873">
    <property type="entry name" value="AMP-dep_synth/lig_dom"/>
</dbReference>
<evidence type="ECO:0000313" key="10">
    <source>
        <dbReference type="EMBL" id="UUX51274.1"/>
    </source>
</evidence>
<dbReference type="InterPro" id="IPR025110">
    <property type="entry name" value="AMP-bd_C"/>
</dbReference>
<organism evidence="10 11">
    <name type="scientific">Nisaea acidiphila</name>
    <dbReference type="NCBI Taxonomy" id="1862145"/>
    <lineage>
        <taxon>Bacteria</taxon>
        <taxon>Pseudomonadati</taxon>
        <taxon>Pseudomonadota</taxon>
        <taxon>Alphaproteobacteria</taxon>
        <taxon>Rhodospirillales</taxon>
        <taxon>Thalassobaculaceae</taxon>
        <taxon>Nisaea</taxon>
    </lineage>
</organism>
<evidence type="ECO:0000256" key="2">
    <source>
        <dbReference type="ARBA" id="ARBA00022598"/>
    </source>
</evidence>
<dbReference type="Pfam" id="PF00501">
    <property type="entry name" value="AMP-binding"/>
    <property type="match status" value="1"/>
</dbReference>
<dbReference type="Pfam" id="PF13193">
    <property type="entry name" value="AMP-binding_C"/>
    <property type="match status" value="1"/>
</dbReference>
<comment type="similarity">
    <text evidence="1">Belongs to the ATP-dependent AMP-binding enzyme family.</text>
</comment>
<dbReference type="Gene3D" id="3.30.300.30">
    <property type="match status" value="1"/>
</dbReference>
<sequence length="545" mass="60081">MLPGNMMDRPLTVPSILDFAAEIHGDASVVSARVEGDVHRYTYANAHRRVSRLAHALQALGIKDGDRVATLAWNGYRHFELYYAISGIGAVCHTINPRLFEDQIIYIVGHAADRILFLETSFLPLVEKLADRLPKDLRYVVLCAREDLPETDLDVLVYEELLSGQPDTIAWPELDERQASGLCYTSGTTGNPKGVLYSHRSTLIHTMGLLAVAEKIGLRPERSLLPVVPLFHVNAWGLPFAAPLVGTTFVLPGARLDGPGLFAFMDQEKVNTSWGVPTVWFGLLAEMRKQGRKPEGFENVLIGGSAAPKPMIEEFERDFGVNVIHGWGMTEMSPVGSVGVFKARHRALPEAERMHLKTAQGRRMFGVEFKIVDAAGARLPHDGVAFGELHVRGPAIMSAYFNDEDASEGAFDEEGWLKTGDVARIDPEGFLFLVDRTKDVIKSGGEWISSIDLESAALAHPDIAECAVIAVSHPKWSERPLLVAVLKDGARMSAAEMKDFLADKVAKLWLPDDVVFVDELPHTATGKLSKRELREQFKDYVLPGC</sequence>
<dbReference type="Gene3D" id="3.40.50.12780">
    <property type="entry name" value="N-terminal domain of ligase-like"/>
    <property type="match status" value="1"/>
</dbReference>
<dbReference type="KEGG" id="naci:NUH88_06165"/>
<dbReference type="InterPro" id="IPR042099">
    <property type="entry name" value="ANL_N_sf"/>
</dbReference>
<keyword evidence="2 10" id="KW-0436">Ligase</keyword>
<dbReference type="InterPro" id="IPR045851">
    <property type="entry name" value="AMP-bd_C_sf"/>
</dbReference>
<dbReference type="NCBIfam" id="NF004837">
    <property type="entry name" value="PRK06187.1"/>
    <property type="match status" value="1"/>
</dbReference>
<keyword evidence="3" id="KW-0276">Fatty acid metabolism</keyword>
<evidence type="ECO:0000256" key="1">
    <source>
        <dbReference type="ARBA" id="ARBA00006432"/>
    </source>
</evidence>
<feature type="domain" description="AMP-dependent synthetase/ligase" evidence="8">
    <location>
        <begin position="21"/>
        <end position="401"/>
    </location>
</feature>
<dbReference type="CDD" id="cd12119">
    <property type="entry name" value="ttLC_FACS_AlkK_like"/>
    <property type="match status" value="1"/>
</dbReference>
<keyword evidence="4" id="KW-0443">Lipid metabolism</keyword>
<evidence type="ECO:0000256" key="3">
    <source>
        <dbReference type="ARBA" id="ARBA00022832"/>
    </source>
</evidence>
<feature type="domain" description="AMP-binding enzyme C-terminal" evidence="9">
    <location>
        <begin position="453"/>
        <end position="527"/>
    </location>
</feature>
<gene>
    <name evidence="10" type="ORF">NUH88_06165</name>
</gene>
<dbReference type="PANTHER" id="PTHR43859:SF4">
    <property type="entry name" value="BUTANOATE--COA LIGASE AAE1-RELATED"/>
    <property type="match status" value="1"/>
</dbReference>
<evidence type="ECO:0000256" key="4">
    <source>
        <dbReference type="ARBA" id="ARBA00023098"/>
    </source>
</evidence>
<dbReference type="PROSITE" id="PS00455">
    <property type="entry name" value="AMP_BINDING"/>
    <property type="match status" value="1"/>
</dbReference>
<evidence type="ECO:0000259" key="9">
    <source>
        <dbReference type="Pfam" id="PF13193"/>
    </source>
</evidence>
<dbReference type="RefSeq" id="WP_257770672.1">
    <property type="nucleotide sequence ID" value="NZ_CP102480.1"/>
</dbReference>
<comment type="catalytic activity">
    <reaction evidence="5">
        <text>3-(methylsulfanyl)propanoate + ATP + CoA = 3-(methylsulfanyl)propanoyl-CoA + AMP + diphosphate</text>
        <dbReference type="Rhea" id="RHEA:43052"/>
        <dbReference type="ChEBI" id="CHEBI:30616"/>
        <dbReference type="ChEBI" id="CHEBI:33019"/>
        <dbReference type="ChEBI" id="CHEBI:49016"/>
        <dbReference type="ChEBI" id="CHEBI:57287"/>
        <dbReference type="ChEBI" id="CHEBI:82815"/>
        <dbReference type="ChEBI" id="CHEBI:456215"/>
        <dbReference type="EC" id="6.2.1.44"/>
    </reaction>
    <physiologicalReaction direction="left-to-right" evidence="5">
        <dbReference type="Rhea" id="RHEA:43053"/>
    </physiologicalReaction>
</comment>
<name>A0A9J7AWV3_9PROT</name>
<dbReference type="GO" id="GO:0016874">
    <property type="term" value="F:ligase activity"/>
    <property type="evidence" value="ECO:0007669"/>
    <property type="project" value="UniProtKB-KW"/>
</dbReference>
<accession>A0A9J7AWV3</accession>
<dbReference type="EC" id="6.2.1.44" evidence="6"/>
<dbReference type="PANTHER" id="PTHR43859">
    <property type="entry name" value="ACYL-ACTIVATING ENZYME"/>
    <property type="match status" value="1"/>
</dbReference>
<evidence type="ECO:0000259" key="8">
    <source>
        <dbReference type="Pfam" id="PF00501"/>
    </source>
</evidence>
<reference evidence="10" key="1">
    <citation type="submission" date="2022-08" db="EMBL/GenBank/DDBJ databases">
        <title>Nisaea acidiphila sp. nov., isolated from a marine algal debris and emended description of the genus Nisaea Urios et al. 2008.</title>
        <authorList>
            <person name="Kwon K."/>
        </authorList>
    </citation>
    <scope>NUCLEOTIDE SEQUENCE</scope>
    <source>
        <strain evidence="10">MEBiC11861</strain>
    </source>
</reference>
<evidence type="ECO:0000313" key="11">
    <source>
        <dbReference type="Proteomes" id="UP001060336"/>
    </source>
</evidence>
<dbReference type="InterPro" id="IPR020845">
    <property type="entry name" value="AMP-binding_CS"/>
</dbReference>
<evidence type="ECO:0000256" key="5">
    <source>
        <dbReference type="ARBA" id="ARBA00051915"/>
    </source>
</evidence>
<proteinExistence type="inferred from homology"/>